<dbReference type="InterPro" id="IPR003680">
    <property type="entry name" value="Flavodoxin_fold"/>
</dbReference>
<dbReference type="InterPro" id="IPR051545">
    <property type="entry name" value="NAD(P)H_dehydrogenase_qn"/>
</dbReference>
<sequence>MKHLIIYAHPNPNSFCHAILQSVENVSKNKGHEVKIKDLYAINFNPTLQPSDFEAFGRGEIPSDIKCEQEEVKWADLITFIYPIWWASMPAILKGYIDRVFANGFAYKYENNAPVGLLEGKKALVFNTTGSPSDAYAEDGMHDAMKQMVNDGIFKFCGIEPLHHTFFGAVPFVDDESRKEYLTKTETLIQNL</sequence>
<dbReference type="GO" id="GO:0005829">
    <property type="term" value="C:cytosol"/>
    <property type="evidence" value="ECO:0007669"/>
    <property type="project" value="TreeGrafter"/>
</dbReference>
<dbReference type="AlphaFoldDB" id="A0A0C1R341"/>
<dbReference type="Gene3D" id="3.40.50.360">
    <property type="match status" value="1"/>
</dbReference>
<dbReference type="STRING" id="29341.RSJ17_07535"/>
<evidence type="ECO:0000313" key="5">
    <source>
        <dbReference type="Proteomes" id="UP000031366"/>
    </source>
</evidence>
<comment type="similarity">
    <text evidence="1">Belongs to the NAD(P)H dehydrogenase (quinone) family.</text>
</comment>
<feature type="domain" description="Flavodoxin-like fold" evidence="3">
    <location>
        <begin position="1"/>
        <end position="184"/>
    </location>
</feature>
<dbReference type="OrthoDB" id="9805976at2"/>
<gene>
    <name evidence="4" type="ORF">U732_951</name>
</gene>
<organism evidence="4 5">
    <name type="scientific">Clostridium argentinense CDC 2741</name>
    <dbReference type="NCBI Taxonomy" id="1418104"/>
    <lineage>
        <taxon>Bacteria</taxon>
        <taxon>Bacillati</taxon>
        <taxon>Bacillota</taxon>
        <taxon>Clostridia</taxon>
        <taxon>Eubacteriales</taxon>
        <taxon>Clostridiaceae</taxon>
        <taxon>Clostridium</taxon>
    </lineage>
</organism>
<evidence type="ECO:0000259" key="3">
    <source>
        <dbReference type="Pfam" id="PF02525"/>
    </source>
</evidence>
<proteinExistence type="inferred from homology"/>
<dbReference type="GO" id="GO:0003955">
    <property type="term" value="F:NAD(P)H dehydrogenase (quinone) activity"/>
    <property type="evidence" value="ECO:0007669"/>
    <property type="project" value="TreeGrafter"/>
</dbReference>
<evidence type="ECO:0000256" key="2">
    <source>
        <dbReference type="ARBA" id="ARBA00023002"/>
    </source>
</evidence>
<dbReference type="RefSeq" id="WP_039637136.1">
    <property type="nucleotide sequence ID" value="NZ_AYSO01000020.1"/>
</dbReference>
<keyword evidence="5" id="KW-1185">Reference proteome</keyword>
<dbReference type="Proteomes" id="UP000031366">
    <property type="component" value="Unassembled WGS sequence"/>
</dbReference>
<comment type="caution">
    <text evidence="4">The sequence shown here is derived from an EMBL/GenBank/DDBJ whole genome shotgun (WGS) entry which is preliminary data.</text>
</comment>
<protein>
    <submittedName>
        <fullName evidence="4">NADPH-dependent FMN reductase family protein</fullName>
    </submittedName>
</protein>
<dbReference type="SUPFAM" id="SSF52218">
    <property type="entry name" value="Flavoproteins"/>
    <property type="match status" value="1"/>
</dbReference>
<evidence type="ECO:0000256" key="1">
    <source>
        <dbReference type="ARBA" id="ARBA00006252"/>
    </source>
</evidence>
<keyword evidence="2" id="KW-0560">Oxidoreductase</keyword>
<dbReference type="Pfam" id="PF02525">
    <property type="entry name" value="Flavodoxin_2"/>
    <property type="match status" value="1"/>
</dbReference>
<reference evidence="4 5" key="1">
    <citation type="journal article" date="2015" name="Infect. Genet. Evol.">
        <title>Genomic sequences of six botulinum neurotoxin-producing strains representing three clostridial species illustrate the mobility and diversity of botulinum neurotoxin genes.</title>
        <authorList>
            <person name="Smith T.J."/>
            <person name="Hill K.K."/>
            <person name="Xie G."/>
            <person name="Foley B.T."/>
            <person name="Williamson C.H."/>
            <person name="Foster J.T."/>
            <person name="Johnson S.L."/>
            <person name="Chertkov O."/>
            <person name="Teshima H."/>
            <person name="Gibbons H.S."/>
            <person name="Johnsky L.A."/>
            <person name="Karavis M.A."/>
            <person name="Smith L.A."/>
        </authorList>
    </citation>
    <scope>NUCLEOTIDE SEQUENCE [LARGE SCALE GENOMIC DNA]</scope>
    <source>
        <strain evidence="4 5">CDC 2741</strain>
    </source>
</reference>
<dbReference type="PANTHER" id="PTHR10204">
    <property type="entry name" value="NAD P H OXIDOREDUCTASE-RELATED"/>
    <property type="match status" value="1"/>
</dbReference>
<name>A0A0C1R341_9CLOT</name>
<dbReference type="PANTHER" id="PTHR10204:SF34">
    <property type="entry name" value="NAD(P)H DEHYDROGENASE [QUINONE] 1 ISOFORM 1"/>
    <property type="match status" value="1"/>
</dbReference>
<dbReference type="EMBL" id="AYSO01000020">
    <property type="protein sequence ID" value="KIE44881.1"/>
    <property type="molecule type" value="Genomic_DNA"/>
</dbReference>
<dbReference type="InterPro" id="IPR029039">
    <property type="entry name" value="Flavoprotein-like_sf"/>
</dbReference>
<accession>A0A0C1R341</accession>
<evidence type="ECO:0000313" key="4">
    <source>
        <dbReference type="EMBL" id="KIE44881.1"/>
    </source>
</evidence>